<dbReference type="InterPro" id="IPR031811">
    <property type="entry name" value="ALGX/ALGJ_SGNH-like"/>
</dbReference>
<dbReference type="GO" id="GO:0042121">
    <property type="term" value="P:alginic acid biosynthetic process"/>
    <property type="evidence" value="ECO:0007669"/>
    <property type="project" value="UniProtKB-KW"/>
</dbReference>
<dbReference type="GO" id="GO:0042597">
    <property type="term" value="C:periplasmic space"/>
    <property type="evidence" value="ECO:0007669"/>
    <property type="project" value="UniProtKB-SubCell"/>
</dbReference>
<accession>A0A9X5CCX2</accession>
<feature type="domain" description="AlgX/AlgJ SGNH hydrolase-like" evidence="7">
    <location>
        <begin position="97"/>
        <end position="259"/>
    </location>
</feature>
<protein>
    <recommendedName>
        <fullName evidence="7">AlgX/AlgJ SGNH hydrolase-like domain-containing protein</fullName>
    </recommendedName>
</protein>
<evidence type="ECO:0000259" key="7">
    <source>
        <dbReference type="Pfam" id="PF16822"/>
    </source>
</evidence>
<dbReference type="Pfam" id="PF16822">
    <property type="entry name" value="ALGX"/>
    <property type="match status" value="1"/>
</dbReference>
<comment type="subcellular location">
    <subcellularLocation>
        <location evidence="1">Periplasm</location>
    </subcellularLocation>
</comment>
<evidence type="ECO:0000256" key="1">
    <source>
        <dbReference type="ARBA" id="ARBA00004418"/>
    </source>
</evidence>
<evidence type="ECO:0000256" key="4">
    <source>
        <dbReference type="ARBA" id="ARBA00022729"/>
    </source>
</evidence>
<name>A0A9X5CCX2_9FIRM</name>
<keyword evidence="3" id="KW-0808">Transferase</keyword>
<dbReference type="GO" id="GO:0016740">
    <property type="term" value="F:transferase activity"/>
    <property type="evidence" value="ECO:0007669"/>
    <property type="project" value="UniProtKB-KW"/>
</dbReference>
<dbReference type="OrthoDB" id="175771at2"/>
<dbReference type="Proteomes" id="UP000474104">
    <property type="component" value="Unassembled WGS sequence"/>
</dbReference>
<organism evidence="8 9">
    <name type="scientific">Schaedlerella arabinosiphila</name>
    <dbReference type="NCBI Taxonomy" id="2044587"/>
    <lineage>
        <taxon>Bacteria</taxon>
        <taxon>Bacillati</taxon>
        <taxon>Bacillota</taxon>
        <taxon>Clostridia</taxon>
        <taxon>Lachnospirales</taxon>
        <taxon>Lachnospiraceae</taxon>
        <taxon>Schaedlerella</taxon>
    </lineage>
</organism>
<reference evidence="8 9" key="1">
    <citation type="submission" date="2019-07" db="EMBL/GenBank/DDBJ databases">
        <title>Draft genome sequences of 15 bacterial species constituting the stable defined intestinal microbiota of the GM15 gnotobiotic mouse model.</title>
        <authorList>
            <person name="Elie C."/>
            <person name="Mathieu A."/>
            <person name="Saliou A."/>
            <person name="Darnaud M."/>
            <person name="Leulier F."/>
            <person name="Tamellini A."/>
        </authorList>
    </citation>
    <scope>NUCLEOTIDE SEQUENCE [LARGE SCALE GENOMIC DNA]</scope>
    <source>
        <strain evidence="9">ASF 502</strain>
    </source>
</reference>
<evidence type="ECO:0000256" key="2">
    <source>
        <dbReference type="ARBA" id="ARBA00005182"/>
    </source>
</evidence>
<proteinExistence type="predicted"/>
<comment type="caution">
    <text evidence="8">The sequence shown here is derived from an EMBL/GenBank/DDBJ whole genome shotgun (WGS) entry which is preliminary data.</text>
</comment>
<dbReference type="EMBL" id="VIRB01000108">
    <property type="protein sequence ID" value="NDO70467.1"/>
    <property type="molecule type" value="Genomic_DNA"/>
</dbReference>
<evidence type="ECO:0000256" key="5">
    <source>
        <dbReference type="ARBA" id="ARBA00022764"/>
    </source>
</evidence>
<evidence type="ECO:0000313" key="9">
    <source>
        <dbReference type="Proteomes" id="UP000474104"/>
    </source>
</evidence>
<sequence>MYETMKKKRWYLIYIAAVLMLTAFPFVGMSAAATNETTENKELARFPRLRSDGTWNVRYLAQLGDYFEEHFAFRQELVAANALIRGRLLGVSASDQVLVGKDGWLYYTGTLDDYLGRNQMSEEGLANAVHNIGLMQQYVEDRGSRFLITIAPNKNSVYDSYMPSNYLRSGENNHTRLTPLLKQAGIHYADLYEIFEESDECLYLQGDSHWNNKGALLVCRKLLDGLDREYDGSAYDSWEVRKEHTGDLAEMLYSVAAKPEDNVYYDRIPIYAYVNDVEDTEEDWIETINPNGQGRLLMFRDSFGNSMLPILANEFEYGYFSRLVPYNLGNLDKYHPEYVVVERVERRLSFFAEQPPVMEGPVRVLEELRAAATDTTVSVREDGSWYVVEGTLDSEYAQKDSRVYVSVRTQNGESVTYEAFLTSSRGEEGWNDNGYQLYLRQASLPRGKVNLDIILVNGSTQTIVGTEELKG</sequence>
<keyword evidence="5" id="KW-0574">Periplasm</keyword>
<comment type="pathway">
    <text evidence="2">Glycan biosynthesis; alginate biosynthesis.</text>
</comment>
<evidence type="ECO:0000313" key="8">
    <source>
        <dbReference type="EMBL" id="NDO70467.1"/>
    </source>
</evidence>
<keyword evidence="6" id="KW-0016">Alginate biosynthesis</keyword>
<dbReference type="AlphaFoldDB" id="A0A9X5CCX2"/>
<evidence type="ECO:0000256" key="3">
    <source>
        <dbReference type="ARBA" id="ARBA00022679"/>
    </source>
</evidence>
<keyword evidence="4" id="KW-0732">Signal</keyword>
<evidence type="ECO:0000256" key="6">
    <source>
        <dbReference type="ARBA" id="ARBA00022841"/>
    </source>
</evidence>
<gene>
    <name evidence="8" type="ORF">FMM80_18195</name>
</gene>